<name>A0A7X2NKY0_9CLOT</name>
<gene>
    <name evidence="2" type="ORF">FYJ39_09480</name>
</gene>
<dbReference type="Pfam" id="PF08659">
    <property type="entry name" value="KR"/>
    <property type="match status" value="1"/>
</dbReference>
<sequence length="49" mass="5300">MYVVIGGTGFLGSYITREIRRQTSEKIIIVARNQIVNEDKKDSGDGGGG</sequence>
<dbReference type="InterPro" id="IPR036291">
    <property type="entry name" value="NAD(P)-bd_dom_sf"/>
</dbReference>
<evidence type="ECO:0000313" key="3">
    <source>
        <dbReference type="Proteomes" id="UP000429958"/>
    </source>
</evidence>
<dbReference type="RefSeq" id="WP_154472236.1">
    <property type="nucleotide sequence ID" value="NZ_VUMD01000007.1"/>
</dbReference>
<reference evidence="2 3" key="1">
    <citation type="submission" date="2019-08" db="EMBL/GenBank/DDBJ databases">
        <title>In-depth cultivation of the pig gut microbiome towards novel bacterial diversity and tailored functional studies.</title>
        <authorList>
            <person name="Wylensek D."/>
            <person name="Hitch T.C.A."/>
            <person name="Clavel T."/>
        </authorList>
    </citation>
    <scope>NUCLEOTIDE SEQUENCE [LARGE SCALE GENOMIC DNA]</scope>
    <source>
        <strain evidence="2 3">WCA-389-WT-23D1</strain>
    </source>
</reference>
<dbReference type="AlphaFoldDB" id="A0A7X2NKY0"/>
<dbReference type="Proteomes" id="UP000429958">
    <property type="component" value="Unassembled WGS sequence"/>
</dbReference>
<dbReference type="InterPro" id="IPR013968">
    <property type="entry name" value="PKS_KR"/>
</dbReference>
<dbReference type="SUPFAM" id="SSF51735">
    <property type="entry name" value="NAD(P)-binding Rossmann-fold domains"/>
    <property type="match status" value="1"/>
</dbReference>
<organism evidence="2 3">
    <name type="scientific">Clostridium porci</name>
    <dbReference type="NCBI Taxonomy" id="2605778"/>
    <lineage>
        <taxon>Bacteria</taxon>
        <taxon>Bacillati</taxon>
        <taxon>Bacillota</taxon>
        <taxon>Clostridia</taxon>
        <taxon>Eubacteriales</taxon>
        <taxon>Clostridiaceae</taxon>
        <taxon>Clostridium</taxon>
    </lineage>
</organism>
<feature type="domain" description="Ketoreductase (KR)" evidence="1">
    <location>
        <begin position="1"/>
        <end position="42"/>
    </location>
</feature>
<evidence type="ECO:0000313" key="2">
    <source>
        <dbReference type="EMBL" id="MSS36796.1"/>
    </source>
</evidence>
<comment type="caution">
    <text evidence="2">The sequence shown here is derived from an EMBL/GenBank/DDBJ whole genome shotgun (WGS) entry which is preliminary data.</text>
</comment>
<keyword evidence="3" id="KW-1185">Reference proteome</keyword>
<evidence type="ECO:0000259" key="1">
    <source>
        <dbReference type="Pfam" id="PF08659"/>
    </source>
</evidence>
<dbReference type="Gene3D" id="3.40.50.720">
    <property type="entry name" value="NAD(P)-binding Rossmann-like Domain"/>
    <property type="match status" value="1"/>
</dbReference>
<proteinExistence type="predicted"/>
<protein>
    <submittedName>
        <fullName evidence="2">SDR family oxidoreductase</fullName>
    </submittedName>
</protein>
<accession>A0A7X2NKY0</accession>
<dbReference type="EMBL" id="VUMD01000007">
    <property type="protein sequence ID" value="MSS36796.1"/>
    <property type="molecule type" value="Genomic_DNA"/>
</dbReference>